<evidence type="ECO:0000313" key="2">
    <source>
        <dbReference type="EMBL" id="CAI4019495.1"/>
    </source>
</evidence>
<dbReference type="EMBL" id="CAMXCT010006754">
    <property type="protein sequence ID" value="CAI4019495.1"/>
    <property type="molecule type" value="Genomic_DNA"/>
</dbReference>
<dbReference type="GO" id="GO:0000428">
    <property type="term" value="C:DNA-directed RNA polymerase complex"/>
    <property type="evidence" value="ECO:0007669"/>
    <property type="project" value="UniProtKB-KW"/>
</dbReference>
<evidence type="ECO:0000256" key="1">
    <source>
        <dbReference type="SAM" id="Coils"/>
    </source>
</evidence>
<keyword evidence="4" id="KW-0240">DNA-directed RNA polymerase</keyword>
<sequence length="485" mass="54479">MYLASGLFNCRSNLSAEPWPPAHPLKKRRDSPSRPMSLLLEEAEKRFEVRLQLAQKDAEAEQRTLEAKANIMELELRAFTAKALSDAQLAVDRAKRQEAEALEAAQLAEQRAEKQRLKAEAERQRFEELLAEERREKEVQIFEMEALMQLLQSDADREVRRVQEQMSELEVRAATRIAECQRFTSKLQIQSERLVKRAQTLSDEKTQALQIQQADQLRELQHFLEQCQLEARQRVDRAQLDAEIRIDVAVRNGLQQAQRGQQAADAHLALTRADVAGTRPICSEGDGNIKKVMNRISDFEAQVSSQLQVGNGLATDAMAMICMLSPSSHTRIYEQIADLAAHPDTPAAKFCACCTAADTTPIESVSAPAPIPIKDETEPVMRMPIPEAAPEPAMEEKEPDATVTFQFLLPDGSTKDIVVKSKPLGLDFYKSIPLTVKRVKPDACAEVADVQPQWVLKKCDGDEMKEDLKDAMAQLVKAVQYLKQR</sequence>
<organism evidence="2">
    <name type="scientific">Cladocopium goreaui</name>
    <dbReference type="NCBI Taxonomy" id="2562237"/>
    <lineage>
        <taxon>Eukaryota</taxon>
        <taxon>Sar</taxon>
        <taxon>Alveolata</taxon>
        <taxon>Dinophyceae</taxon>
        <taxon>Suessiales</taxon>
        <taxon>Symbiodiniaceae</taxon>
        <taxon>Cladocopium</taxon>
    </lineage>
</organism>
<proteinExistence type="predicted"/>
<keyword evidence="1" id="KW-0175">Coiled coil</keyword>
<comment type="caution">
    <text evidence="2">The sequence shown here is derived from an EMBL/GenBank/DDBJ whole genome shotgun (WGS) entry which is preliminary data.</text>
</comment>
<reference evidence="2" key="1">
    <citation type="submission" date="2022-10" db="EMBL/GenBank/DDBJ databases">
        <authorList>
            <person name="Chen Y."/>
            <person name="Dougan E. K."/>
            <person name="Chan C."/>
            <person name="Rhodes N."/>
            <person name="Thang M."/>
        </authorList>
    </citation>
    <scope>NUCLEOTIDE SEQUENCE</scope>
</reference>
<reference evidence="3" key="2">
    <citation type="submission" date="2024-04" db="EMBL/GenBank/DDBJ databases">
        <authorList>
            <person name="Chen Y."/>
            <person name="Shah S."/>
            <person name="Dougan E. K."/>
            <person name="Thang M."/>
            <person name="Chan C."/>
        </authorList>
    </citation>
    <scope>NUCLEOTIDE SEQUENCE [LARGE SCALE GENOMIC DNA]</scope>
</reference>
<protein>
    <submittedName>
        <fullName evidence="4">DNA-directed RNA polymerase II subunit RPB1</fullName>
    </submittedName>
</protein>
<keyword evidence="5" id="KW-1185">Reference proteome</keyword>
<evidence type="ECO:0000313" key="4">
    <source>
        <dbReference type="EMBL" id="CAL4806807.1"/>
    </source>
</evidence>
<dbReference type="EMBL" id="CAMXCT030006754">
    <property type="protein sequence ID" value="CAL4806807.1"/>
    <property type="molecule type" value="Genomic_DNA"/>
</dbReference>
<dbReference type="EMBL" id="CAMXCT020006754">
    <property type="protein sequence ID" value="CAL1172870.1"/>
    <property type="molecule type" value="Genomic_DNA"/>
</dbReference>
<name>A0A9P1M5L1_9DINO</name>
<feature type="coiled-coil region" evidence="1">
    <location>
        <begin position="55"/>
        <end position="172"/>
    </location>
</feature>
<gene>
    <name evidence="2" type="ORF">C1SCF055_LOCUS43990</name>
</gene>
<keyword evidence="4" id="KW-0804">Transcription</keyword>
<dbReference type="Proteomes" id="UP001152797">
    <property type="component" value="Unassembled WGS sequence"/>
</dbReference>
<evidence type="ECO:0000313" key="5">
    <source>
        <dbReference type="Proteomes" id="UP001152797"/>
    </source>
</evidence>
<dbReference type="AlphaFoldDB" id="A0A9P1M5L1"/>
<evidence type="ECO:0000313" key="3">
    <source>
        <dbReference type="EMBL" id="CAL1172870.1"/>
    </source>
</evidence>
<accession>A0A9P1M5L1</accession>